<evidence type="ECO:0000313" key="1">
    <source>
        <dbReference type="EMBL" id="SHL79490.1"/>
    </source>
</evidence>
<proteinExistence type="predicted"/>
<dbReference type="AlphaFoldDB" id="A0A1M7DJ50"/>
<keyword evidence="2" id="KW-1185">Reference proteome</keyword>
<dbReference type="OrthoDB" id="8448684at2"/>
<name>A0A1M7DJ50_9RHOB</name>
<dbReference type="InterPro" id="IPR045674">
    <property type="entry name" value="DUF6196"/>
</dbReference>
<gene>
    <name evidence="1" type="ORF">SAMN05444414_1429</name>
</gene>
<dbReference type="STRING" id="1054996.SAMN05444414_1429"/>
<dbReference type="Proteomes" id="UP000184191">
    <property type="component" value="Unassembled WGS sequence"/>
</dbReference>
<organism evidence="1 2">
    <name type="scientific">Roseovarius marisflavi</name>
    <dbReference type="NCBI Taxonomy" id="1054996"/>
    <lineage>
        <taxon>Bacteria</taxon>
        <taxon>Pseudomonadati</taxon>
        <taxon>Pseudomonadota</taxon>
        <taxon>Alphaproteobacteria</taxon>
        <taxon>Rhodobacterales</taxon>
        <taxon>Roseobacteraceae</taxon>
        <taxon>Roseovarius</taxon>
    </lineage>
</organism>
<evidence type="ECO:0000313" key="2">
    <source>
        <dbReference type="Proteomes" id="UP000184191"/>
    </source>
</evidence>
<dbReference type="Pfam" id="PF19696">
    <property type="entry name" value="DUF6196"/>
    <property type="match status" value="1"/>
</dbReference>
<protein>
    <submittedName>
        <fullName evidence="1">Uncharacterized protein</fullName>
    </submittedName>
</protein>
<reference evidence="2" key="1">
    <citation type="submission" date="2016-11" db="EMBL/GenBank/DDBJ databases">
        <authorList>
            <person name="Varghese N."/>
            <person name="Submissions S."/>
        </authorList>
    </citation>
    <scope>NUCLEOTIDE SEQUENCE [LARGE SCALE GENOMIC DNA]</scope>
    <source>
        <strain evidence="2">DSM 29327</strain>
    </source>
</reference>
<accession>A0A1M7DJ50</accession>
<sequence length="143" mass="16182">MVNISKETPKETHQRLTEVITRCDLKIYDKTYAFLEFPLHEFPEAVDPDALALVRDDNVWSQLVPCSDPEEELFTIWRFHFDPSDDNSGFIGWIANHLKEKFGTGIFVTCGQNRSRSGIFDYTGCPAALGAEVIAELNQLAAE</sequence>
<dbReference type="EMBL" id="FRBN01000042">
    <property type="protein sequence ID" value="SHL79490.1"/>
    <property type="molecule type" value="Genomic_DNA"/>
</dbReference>